<evidence type="ECO:0000313" key="5">
    <source>
        <dbReference type="EnsemblProtists" id="PYU1_T000711"/>
    </source>
</evidence>
<evidence type="ECO:0000256" key="4">
    <source>
        <dbReference type="SAM" id="Phobius"/>
    </source>
</evidence>
<dbReference type="VEuPathDB" id="FungiDB:PYU1_G000711"/>
<evidence type="ECO:0000256" key="3">
    <source>
        <dbReference type="PROSITE-ProRule" id="PRU00023"/>
    </source>
</evidence>
<evidence type="ECO:0000313" key="6">
    <source>
        <dbReference type="Proteomes" id="UP000019132"/>
    </source>
</evidence>
<keyword evidence="2 3" id="KW-0040">ANK repeat</keyword>
<dbReference type="eggNOG" id="KOG4177">
    <property type="taxonomic scope" value="Eukaryota"/>
</dbReference>
<dbReference type="InterPro" id="IPR036770">
    <property type="entry name" value="Ankyrin_rpt-contain_sf"/>
</dbReference>
<dbReference type="OMA" id="NTFTCIK"/>
<dbReference type="PROSITE" id="PS50297">
    <property type="entry name" value="ANK_REP_REGION"/>
    <property type="match status" value="2"/>
</dbReference>
<dbReference type="Proteomes" id="UP000019132">
    <property type="component" value="Unassembled WGS sequence"/>
</dbReference>
<feature type="transmembrane region" description="Helical" evidence="4">
    <location>
        <begin position="17"/>
        <end position="36"/>
    </location>
</feature>
<dbReference type="SMART" id="SM00248">
    <property type="entry name" value="ANK"/>
    <property type="match status" value="4"/>
</dbReference>
<dbReference type="STRING" id="431595.K3W6X0"/>
<keyword evidence="4" id="KW-0812">Transmembrane</keyword>
<reference evidence="6" key="2">
    <citation type="submission" date="2010-04" db="EMBL/GenBank/DDBJ databases">
        <authorList>
            <person name="Buell R."/>
            <person name="Hamilton J."/>
            <person name="Hostetler J."/>
        </authorList>
    </citation>
    <scope>NUCLEOTIDE SEQUENCE [LARGE SCALE GENOMIC DNA]</scope>
    <source>
        <strain evidence="6">DAOM:BR144</strain>
    </source>
</reference>
<sequence>MDIKTPTWDGEGKETTLVNSVVCSFCQVVFLIPAVVSWQRMVWKYDAQCRATLEIDNFVCISSAPSHLLAIVDIPFATATYLLWRLSHSYQVAQRNGQIADNFTLAAKTGLSKVQGVRSLSSASLMRLLPYNVDEILSSIANKIDIDAIGSDGRNALHWACTLNRTSICHVLLKKGASMSKKDRDGWTPLHWASRVASLDIVRLLAKNGADLNVQDRWGTTPLMLTVVGENKVAAATLIELGADVNARNTALMMCIEAGKHLFQLGMVFLNTGADLRIQDTQGMTCLHYAASCGNLNILFNMLQICEAELVEKPNKV</sequence>
<name>K3W6X0_GLOUD</name>
<feature type="repeat" description="ANK" evidence="3">
    <location>
        <begin position="152"/>
        <end position="184"/>
    </location>
</feature>
<keyword evidence="1" id="KW-0677">Repeat</keyword>
<dbReference type="EnsemblProtists" id="PYU1_T000711">
    <property type="protein sequence ID" value="PYU1_T000711"/>
    <property type="gene ID" value="PYU1_G000711"/>
</dbReference>
<dbReference type="Pfam" id="PF00023">
    <property type="entry name" value="Ank"/>
    <property type="match status" value="1"/>
</dbReference>
<dbReference type="SUPFAM" id="SSF48403">
    <property type="entry name" value="Ankyrin repeat"/>
    <property type="match status" value="1"/>
</dbReference>
<dbReference type="InterPro" id="IPR002110">
    <property type="entry name" value="Ankyrin_rpt"/>
</dbReference>
<dbReference type="Pfam" id="PF12796">
    <property type="entry name" value="Ank_2"/>
    <property type="match status" value="1"/>
</dbReference>
<feature type="repeat" description="ANK" evidence="3">
    <location>
        <begin position="185"/>
        <end position="217"/>
    </location>
</feature>
<feature type="repeat" description="ANK" evidence="3">
    <location>
        <begin position="218"/>
        <end position="250"/>
    </location>
</feature>
<keyword evidence="6" id="KW-1185">Reference proteome</keyword>
<accession>K3W6X0</accession>
<dbReference type="PROSITE" id="PS50088">
    <property type="entry name" value="ANK_REPEAT"/>
    <property type="match status" value="3"/>
</dbReference>
<proteinExistence type="predicted"/>
<organism evidence="5 6">
    <name type="scientific">Globisporangium ultimum (strain ATCC 200006 / CBS 805.95 / DAOM BR144)</name>
    <name type="common">Pythium ultimum</name>
    <dbReference type="NCBI Taxonomy" id="431595"/>
    <lineage>
        <taxon>Eukaryota</taxon>
        <taxon>Sar</taxon>
        <taxon>Stramenopiles</taxon>
        <taxon>Oomycota</taxon>
        <taxon>Peronosporomycetes</taxon>
        <taxon>Pythiales</taxon>
        <taxon>Pythiaceae</taxon>
        <taxon>Globisporangium</taxon>
    </lineage>
</organism>
<reference evidence="5" key="3">
    <citation type="submission" date="2015-02" db="UniProtKB">
        <authorList>
            <consortium name="EnsemblProtists"/>
        </authorList>
    </citation>
    <scope>IDENTIFICATION</scope>
    <source>
        <strain evidence="5">DAOM BR144</strain>
    </source>
</reference>
<dbReference type="PRINTS" id="PR01415">
    <property type="entry name" value="ANKYRIN"/>
</dbReference>
<reference evidence="6" key="1">
    <citation type="journal article" date="2010" name="Genome Biol.">
        <title>Genome sequence of the necrotrophic plant pathogen Pythium ultimum reveals original pathogenicity mechanisms and effector repertoire.</title>
        <authorList>
            <person name="Levesque C.A."/>
            <person name="Brouwer H."/>
            <person name="Cano L."/>
            <person name="Hamilton J.P."/>
            <person name="Holt C."/>
            <person name="Huitema E."/>
            <person name="Raffaele S."/>
            <person name="Robideau G.P."/>
            <person name="Thines M."/>
            <person name="Win J."/>
            <person name="Zerillo M.M."/>
            <person name="Beakes G.W."/>
            <person name="Boore J.L."/>
            <person name="Busam D."/>
            <person name="Dumas B."/>
            <person name="Ferriera S."/>
            <person name="Fuerstenberg S.I."/>
            <person name="Gachon C.M."/>
            <person name="Gaulin E."/>
            <person name="Govers F."/>
            <person name="Grenville-Briggs L."/>
            <person name="Horner N."/>
            <person name="Hostetler J."/>
            <person name="Jiang R.H."/>
            <person name="Johnson J."/>
            <person name="Krajaejun T."/>
            <person name="Lin H."/>
            <person name="Meijer H.J."/>
            <person name="Moore B."/>
            <person name="Morris P."/>
            <person name="Phuntmart V."/>
            <person name="Puiu D."/>
            <person name="Shetty J."/>
            <person name="Stajich J.E."/>
            <person name="Tripathy S."/>
            <person name="Wawra S."/>
            <person name="van West P."/>
            <person name="Whitty B.R."/>
            <person name="Coutinho P.M."/>
            <person name="Henrissat B."/>
            <person name="Martin F."/>
            <person name="Thomas P.D."/>
            <person name="Tyler B.M."/>
            <person name="De Vries R.P."/>
            <person name="Kamoun S."/>
            <person name="Yandell M."/>
            <person name="Tisserat N."/>
            <person name="Buell C.R."/>
        </authorList>
    </citation>
    <scope>NUCLEOTIDE SEQUENCE</scope>
    <source>
        <strain evidence="6">DAOM:BR144</strain>
    </source>
</reference>
<dbReference type="InParanoid" id="K3W6X0"/>
<dbReference type="Pfam" id="PF13637">
    <property type="entry name" value="Ank_4"/>
    <property type="match status" value="1"/>
</dbReference>
<dbReference type="AlphaFoldDB" id="K3W6X0"/>
<protein>
    <submittedName>
        <fullName evidence="5">Uncharacterized protein</fullName>
    </submittedName>
</protein>
<evidence type="ECO:0000256" key="1">
    <source>
        <dbReference type="ARBA" id="ARBA00022737"/>
    </source>
</evidence>
<keyword evidence="4" id="KW-1133">Transmembrane helix</keyword>
<evidence type="ECO:0000256" key="2">
    <source>
        <dbReference type="ARBA" id="ARBA00023043"/>
    </source>
</evidence>
<dbReference type="HOGENOM" id="CLU_049831_0_0_1"/>
<dbReference type="Gene3D" id="1.25.40.20">
    <property type="entry name" value="Ankyrin repeat-containing domain"/>
    <property type="match status" value="2"/>
</dbReference>
<keyword evidence="4" id="KW-0472">Membrane</keyword>
<dbReference type="PANTHER" id="PTHR24171">
    <property type="entry name" value="ANKYRIN REPEAT DOMAIN-CONTAINING PROTEIN 39-RELATED"/>
    <property type="match status" value="1"/>
</dbReference>
<dbReference type="EMBL" id="GL376620">
    <property type="status" value="NOT_ANNOTATED_CDS"/>
    <property type="molecule type" value="Genomic_DNA"/>
</dbReference>